<dbReference type="Gene3D" id="3.30.2290.10">
    <property type="entry name" value="PmbA/TldD superfamily"/>
    <property type="match status" value="1"/>
</dbReference>
<dbReference type="AlphaFoldDB" id="A0A4V3H022"/>
<dbReference type="InterPro" id="IPR035068">
    <property type="entry name" value="TldD/PmbA_N"/>
</dbReference>
<proteinExistence type="inferred from homology"/>
<dbReference type="PANTHER" id="PTHR43421">
    <property type="entry name" value="METALLOPROTEASE PMBA"/>
    <property type="match status" value="1"/>
</dbReference>
<dbReference type="InterPro" id="IPR045569">
    <property type="entry name" value="Metalloprtase-TldD/E_C"/>
</dbReference>
<evidence type="ECO:0000259" key="3">
    <source>
        <dbReference type="Pfam" id="PF19289"/>
    </source>
</evidence>
<dbReference type="PANTHER" id="PTHR43421:SF1">
    <property type="entry name" value="METALLOPROTEASE PMBA"/>
    <property type="match status" value="1"/>
</dbReference>
<dbReference type="Pfam" id="PF19289">
    <property type="entry name" value="PmbA_TldD_3rd"/>
    <property type="match status" value="1"/>
</dbReference>
<dbReference type="STRING" id="926561.GCA_000379025_01921"/>
<feature type="domain" description="Metalloprotease TldD/E C-terminal" evidence="3">
    <location>
        <begin position="224"/>
        <end position="447"/>
    </location>
</feature>
<dbReference type="InterPro" id="IPR045570">
    <property type="entry name" value="Metalloprtase-TldD/E_cen_dom"/>
</dbReference>
<dbReference type="Proteomes" id="UP000295832">
    <property type="component" value="Unassembled WGS sequence"/>
</dbReference>
<dbReference type="InterPro" id="IPR047657">
    <property type="entry name" value="PmbA"/>
</dbReference>
<protein>
    <submittedName>
        <fullName evidence="5">PmbA protein</fullName>
    </submittedName>
</protein>
<evidence type="ECO:0000313" key="5">
    <source>
        <dbReference type="EMBL" id="TDX59029.1"/>
    </source>
</evidence>
<comment type="similarity">
    <text evidence="1">Belongs to the peptidase U62 family.</text>
</comment>
<evidence type="ECO:0000313" key="6">
    <source>
        <dbReference type="Proteomes" id="UP000295832"/>
    </source>
</evidence>
<dbReference type="GO" id="GO:0006508">
    <property type="term" value="P:proteolysis"/>
    <property type="evidence" value="ECO:0007669"/>
    <property type="project" value="InterPro"/>
</dbReference>
<evidence type="ECO:0000256" key="1">
    <source>
        <dbReference type="ARBA" id="ARBA00005836"/>
    </source>
</evidence>
<dbReference type="GO" id="GO:0005829">
    <property type="term" value="C:cytosol"/>
    <property type="evidence" value="ECO:0007669"/>
    <property type="project" value="TreeGrafter"/>
</dbReference>
<dbReference type="InterPro" id="IPR002510">
    <property type="entry name" value="Metalloprtase-TldD/E_N"/>
</dbReference>
<organism evidence="5 6">
    <name type="scientific">Orenia marismortui</name>
    <dbReference type="NCBI Taxonomy" id="46469"/>
    <lineage>
        <taxon>Bacteria</taxon>
        <taxon>Bacillati</taxon>
        <taxon>Bacillota</taxon>
        <taxon>Clostridia</taxon>
        <taxon>Halanaerobiales</taxon>
        <taxon>Halobacteroidaceae</taxon>
        <taxon>Orenia</taxon>
    </lineage>
</organism>
<dbReference type="EMBL" id="SOEG01000002">
    <property type="protein sequence ID" value="TDX59029.1"/>
    <property type="molecule type" value="Genomic_DNA"/>
</dbReference>
<dbReference type="InterPro" id="IPR036059">
    <property type="entry name" value="TldD/PmbA_sf"/>
</dbReference>
<dbReference type="GO" id="GO:0008237">
    <property type="term" value="F:metallopeptidase activity"/>
    <property type="evidence" value="ECO:0007669"/>
    <property type="project" value="InterPro"/>
</dbReference>
<accession>A0A4V3H022</accession>
<evidence type="ECO:0000259" key="4">
    <source>
        <dbReference type="Pfam" id="PF19290"/>
    </source>
</evidence>
<sequence length="448" mass="48481">MGLNLTTLIEKAQKLGADDVELYYERSEDNNIEVYQGEVESLESAHSKGLGIRVLVNQKMGFAYTANFNEDVLEEVIKEAIANAEIAEKDEYRILAKGDYSYKKLNIYDSNFKQNNIEDKIDLVLKMEEAAADYSEKIEGVVSVGYGDNISEITIVNSNGLNQSYKSNVCYAYIYVIASKGEDKQTASALCYGRKLKELTPIKTGEEAAKNAIKLLGGRAVKSQEAPVVFTPKVGSMFMYVLSNALSAEAVQKKRSLFMDKLDQVVAAKGVNIIDDGTLEEGLASAPFDSEGVPCSPTDIIKEGVLSNYLYDTYTAKKDGIESTGNAERGSYRGIPSVSPSNFYLAGGDKEPEEIIAGVDNGFYLHKVSGLVTGGANPISGDFSVGATGQWIEDGMIKGAVSEVTIAGNLIDFLKDIDELGNDLKFNPMIGSFGSPTFKVKKLAISGS</sequence>
<keyword evidence="6" id="KW-1185">Reference proteome</keyword>
<feature type="domain" description="Metalloprotease TldD/E central" evidence="4">
    <location>
        <begin position="114"/>
        <end position="216"/>
    </location>
</feature>
<evidence type="ECO:0000259" key="2">
    <source>
        <dbReference type="Pfam" id="PF01523"/>
    </source>
</evidence>
<gene>
    <name evidence="5" type="ORF">C7959_102168</name>
</gene>
<dbReference type="Pfam" id="PF01523">
    <property type="entry name" value="PmbA_TldD_1st"/>
    <property type="match status" value="1"/>
</dbReference>
<reference evidence="5 6" key="1">
    <citation type="submission" date="2019-03" db="EMBL/GenBank/DDBJ databases">
        <title>Subsurface microbial communities from deep shales in Ohio and West Virginia, USA.</title>
        <authorList>
            <person name="Wrighton K."/>
        </authorList>
    </citation>
    <scope>NUCLEOTIDE SEQUENCE [LARGE SCALE GENOMIC DNA]</scope>
    <source>
        <strain evidence="5 6">MSL 6dP</strain>
    </source>
</reference>
<dbReference type="Pfam" id="PF19290">
    <property type="entry name" value="PmbA_TldD_2nd"/>
    <property type="match status" value="1"/>
</dbReference>
<dbReference type="RefSeq" id="WP_134114685.1">
    <property type="nucleotide sequence ID" value="NZ_SOEG01000002.1"/>
</dbReference>
<dbReference type="SUPFAM" id="SSF111283">
    <property type="entry name" value="Putative modulator of DNA gyrase, PmbA/TldD"/>
    <property type="match status" value="1"/>
</dbReference>
<comment type="caution">
    <text evidence="5">The sequence shown here is derived from an EMBL/GenBank/DDBJ whole genome shotgun (WGS) entry which is preliminary data.</text>
</comment>
<name>A0A4V3H022_9FIRM</name>
<feature type="domain" description="Metalloprotease TldD/E N-terminal" evidence="2">
    <location>
        <begin position="20"/>
        <end position="84"/>
    </location>
</feature>